<dbReference type="InterPro" id="IPR001610">
    <property type="entry name" value="PAC"/>
</dbReference>
<dbReference type="GO" id="GO:0005524">
    <property type="term" value="F:ATP binding"/>
    <property type="evidence" value="ECO:0007669"/>
    <property type="project" value="UniProtKB-KW"/>
</dbReference>
<dbReference type="GO" id="GO:0009881">
    <property type="term" value="F:photoreceptor activity"/>
    <property type="evidence" value="ECO:0007669"/>
    <property type="project" value="UniProtKB-KW"/>
</dbReference>
<evidence type="ECO:0000256" key="4">
    <source>
        <dbReference type="ARBA" id="ARBA00022553"/>
    </source>
</evidence>
<dbReference type="SMART" id="SM00911">
    <property type="entry name" value="HWE_HK"/>
    <property type="match status" value="1"/>
</dbReference>
<comment type="catalytic activity">
    <reaction evidence="1">
        <text>ATP + protein L-histidine = ADP + protein N-phospho-L-histidine.</text>
        <dbReference type="EC" id="2.7.13.3"/>
    </reaction>
</comment>
<evidence type="ECO:0000256" key="5">
    <source>
        <dbReference type="ARBA" id="ARBA00022606"/>
    </source>
</evidence>
<evidence type="ECO:0000313" key="18">
    <source>
        <dbReference type="EMBL" id="MSU90217.1"/>
    </source>
</evidence>
<keyword evidence="6" id="KW-0285">Flavoprotein</keyword>
<dbReference type="Pfam" id="PF07536">
    <property type="entry name" value="HWE_HK"/>
    <property type="match status" value="1"/>
</dbReference>
<evidence type="ECO:0000256" key="2">
    <source>
        <dbReference type="ARBA" id="ARBA00012438"/>
    </source>
</evidence>
<dbReference type="GO" id="GO:0004673">
    <property type="term" value="F:protein histidine kinase activity"/>
    <property type="evidence" value="ECO:0007669"/>
    <property type="project" value="UniProtKB-EC"/>
</dbReference>
<keyword evidence="10" id="KW-0547">Nucleotide-binding</keyword>
<dbReference type="InterPro" id="IPR000700">
    <property type="entry name" value="PAS-assoc_C"/>
</dbReference>
<evidence type="ECO:0000256" key="12">
    <source>
        <dbReference type="ARBA" id="ARBA00022840"/>
    </source>
</evidence>
<dbReference type="AlphaFoldDB" id="A0A6L5Z105"/>
<keyword evidence="15" id="KW-0675">Receptor</keyword>
<comment type="caution">
    <text evidence="18">The sequence shown here is derived from an EMBL/GenBank/DDBJ whole genome shotgun (WGS) entry which is preliminary data.</text>
</comment>
<keyword evidence="19" id="KW-1185">Reference proteome</keyword>
<name>A0A6L5Z105_9RHOB</name>
<dbReference type="Gene3D" id="3.30.450.20">
    <property type="entry name" value="PAS domain"/>
    <property type="match status" value="1"/>
</dbReference>
<evidence type="ECO:0000256" key="15">
    <source>
        <dbReference type="ARBA" id="ARBA00023170"/>
    </source>
</evidence>
<evidence type="ECO:0000259" key="17">
    <source>
        <dbReference type="PROSITE" id="PS50113"/>
    </source>
</evidence>
<evidence type="ECO:0000256" key="11">
    <source>
        <dbReference type="ARBA" id="ARBA00022777"/>
    </source>
</evidence>
<keyword evidence="3" id="KW-0600">Photoreceptor protein</keyword>
<evidence type="ECO:0000259" key="16">
    <source>
        <dbReference type="PROSITE" id="PS50112"/>
    </source>
</evidence>
<dbReference type="CDD" id="cd00130">
    <property type="entry name" value="PAS"/>
    <property type="match status" value="1"/>
</dbReference>
<dbReference type="InterPro" id="IPR036890">
    <property type="entry name" value="HATPase_C_sf"/>
</dbReference>
<evidence type="ECO:0000256" key="9">
    <source>
        <dbReference type="ARBA" id="ARBA00022737"/>
    </source>
</evidence>
<dbReference type="PANTHER" id="PTHR41523">
    <property type="entry name" value="TWO-COMPONENT SYSTEM SENSOR PROTEIN"/>
    <property type="match status" value="1"/>
</dbReference>
<dbReference type="InterPro" id="IPR000014">
    <property type="entry name" value="PAS"/>
</dbReference>
<dbReference type="PANTHER" id="PTHR41523:SF8">
    <property type="entry name" value="ETHYLENE RESPONSE SENSOR PROTEIN"/>
    <property type="match status" value="1"/>
</dbReference>
<feature type="domain" description="PAS" evidence="16">
    <location>
        <begin position="14"/>
        <end position="63"/>
    </location>
</feature>
<protein>
    <recommendedName>
        <fullName evidence="2">histidine kinase</fullName>
        <ecNumber evidence="2">2.7.13.3</ecNumber>
    </recommendedName>
</protein>
<organism evidence="18 19">
    <name type="scientific">Halovulum marinum</name>
    <dbReference type="NCBI Taxonomy" id="2662447"/>
    <lineage>
        <taxon>Bacteria</taxon>
        <taxon>Pseudomonadati</taxon>
        <taxon>Pseudomonadota</taxon>
        <taxon>Alphaproteobacteria</taxon>
        <taxon>Rhodobacterales</taxon>
        <taxon>Paracoccaceae</taxon>
        <taxon>Halovulum</taxon>
    </lineage>
</organism>
<evidence type="ECO:0000256" key="6">
    <source>
        <dbReference type="ARBA" id="ARBA00022630"/>
    </source>
</evidence>
<evidence type="ECO:0000256" key="14">
    <source>
        <dbReference type="ARBA" id="ARBA00023026"/>
    </source>
</evidence>
<evidence type="ECO:0000256" key="8">
    <source>
        <dbReference type="ARBA" id="ARBA00022679"/>
    </source>
</evidence>
<dbReference type="PROSITE" id="PS50112">
    <property type="entry name" value="PAS"/>
    <property type="match status" value="1"/>
</dbReference>
<keyword evidence="4" id="KW-0597">Phosphoprotein</keyword>
<keyword evidence="7" id="KW-0288">FMN</keyword>
<dbReference type="EC" id="2.7.13.3" evidence="2"/>
<keyword evidence="9" id="KW-0677">Repeat</keyword>
<reference evidence="18 19" key="1">
    <citation type="submission" date="2019-10" db="EMBL/GenBank/DDBJ databases">
        <title>Cognatihalovulum marinum gen. nov. sp. nov., a new member of the family Rhodobacteraceae isolated from deep seawater of the Northwest Indian Ocean.</title>
        <authorList>
            <person name="Ruan C."/>
            <person name="Wang J."/>
            <person name="Zheng X."/>
            <person name="Song L."/>
            <person name="Zhu Y."/>
            <person name="Huang Y."/>
            <person name="Lu Z."/>
            <person name="Du W."/>
            <person name="Huang L."/>
            <person name="Dai X."/>
        </authorList>
    </citation>
    <scope>NUCLEOTIDE SEQUENCE [LARGE SCALE GENOMIC DNA]</scope>
    <source>
        <strain evidence="18 19">2CG4</strain>
    </source>
</reference>
<dbReference type="NCBIfam" id="TIGR00229">
    <property type="entry name" value="sensory_box"/>
    <property type="match status" value="1"/>
</dbReference>
<dbReference type="InterPro" id="IPR035965">
    <property type="entry name" value="PAS-like_dom_sf"/>
</dbReference>
<accession>A0A6L5Z105</accession>
<dbReference type="RefSeq" id="WP_154446689.1">
    <property type="nucleotide sequence ID" value="NZ_WIND01000007.1"/>
</dbReference>
<evidence type="ECO:0000313" key="19">
    <source>
        <dbReference type="Proteomes" id="UP000474957"/>
    </source>
</evidence>
<gene>
    <name evidence="18" type="ORF">GE300_11400</name>
</gene>
<evidence type="ECO:0000256" key="3">
    <source>
        <dbReference type="ARBA" id="ARBA00022543"/>
    </source>
</evidence>
<evidence type="ECO:0000256" key="10">
    <source>
        <dbReference type="ARBA" id="ARBA00022741"/>
    </source>
</evidence>
<feature type="domain" description="PAC" evidence="17">
    <location>
        <begin position="90"/>
        <end position="142"/>
    </location>
</feature>
<dbReference type="EMBL" id="WIND01000007">
    <property type="protein sequence ID" value="MSU90217.1"/>
    <property type="molecule type" value="Genomic_DNA"/>
</dbReference>
<keyword evidence="12" id="KW-0067">ATP-binding</keyword>
<dbReference type="Pfam" id="PF13426">
    <property type="entry name" value="PAS_9"/>
    <property type="match status" value="1"/>
</dbReference>
<dbReference type="PROSITE" id="PS50113">
    <property type="entry name" value="PAC"/>
    <property type="match status" value="1"/>
</dbReference>
<dbReference type="InterPro" id="IPR011102">
    <property type="entry name" value="Sig_transdc_His_kinase_HWE"/>
</dbReference>
<dbReference type="Gene3D" id="3.30.565.10">
    <property type="entry name" value="Histidine kinase-like ATPase, C-terminal domain"/>
    <property type="match status" value="1"/>
</dbReference>
<dbReference type="SUPFAM" id="SSF55785">
    <property type="entry name" value="PYP-like sensor domain (PAS domain)"/>
    <property type="match status" value="1"/>
</dbReference>
<keyword evidence="8" id="KW-0808">Transferase</keyword>
<proteinExistence type="predicted"/>
<evidence type="ECO:0000256" key="13">
    <source>
        <dbReference type="ARBA" id="ARBA00022991"/>
    </source>
</evidence>
<dbReference type="SMART" id="SM00086">
    <property type="entry name" value="PAC"/>
    <property type="match status" value="1"/>
</dbReference>
<keyword evidence="5" id="KW-0716">Sensory transduction</keyword>
<evidence type="ECO:0000256" key="1">
    <source>
        <dbReference type="ARBA" id="ARBA00000085"/>
    </source>
</evidence>
<keyword evidence="13" id="KW-0157">Chromophore</keyword>
<evidence type="ECO:0000256" key="7">
    <source>
        <dbReference type="ARBA" id="ARBA00022643"/>
    </source>
</evidence>
<sequence length="332" mass="35883">MSVNDIPSDGDLGGDRSLVQAIMHARLPLIFTDPTAANNPIVFANHAFCALTGYAADEVLGRNCRFLQGADTTRQSVTAVRDIIATRRVDTVEILNYRKDGATFLNSLQIGPIFDTDGALVYFFGSQLDITARRQAEDAARELAEQELMHRLRNIVNVMAVTIRATAREVADKSEMTNLLIERLSALGTAQIEAIRRPRGEAARVRELAQSIVGAYAPRGTPQFDLHGPDLALPAALISPVTLALHELATNSVKHGAMGSDAGRVTLEWDKTRGADGTTIRFVWRERGGPKVVAPVRTSGSTIVRNLAAASGGKIAFDWRESGLVVTGEFPL</sequence>
<dbReference type="Proteomes" id="UP000474957">
    <property type="component" value="Unassembled WGS sequence"/>
</dbReference>
<keyword evidence="11" id="KW-0418">Kinase</keyword>
<keyword evidence="14" id="KW-0843">Virulence</keyword>